<feature type="signal peptide" evidence="1">
    <location>
        <begin position="1"/>
        <end position="20"/>
    </location>
</feature>
<gene>
    <name evidence="2" type="ORF">EQG79_01110</name>
</gene>
<reference evidence="2 3" key="1">
    <citation type="submission" date="2019-01" db="EMBL/GenBank/DDBJ databases">
        <title>Spirosoma flava sp. nov., a propanil-degrading bacterium isolated from herbicide-contaminated soil.</title>
        <authorList>
            <person name="Zhang L."/>
            <person name="Jiang J.-D."/>
        </authorList>
    </citation>
    <scope>NUCLEOTIDE SEQUENCE [LARGE SCALE GENOMIC DNA]</scope>
    <source>
        <strain evidence="2 3">TY50</strain>
    </source>
</reference>
<proteinExistence type="predicted"/>
<feature type="chain" id="PRO_5020656387" description="DUF2147 domain-containing protein" evidence="1">
    <location>
        <begin position="21"/>
        <end position="135"/>
    </location>
</feature>
<dbReference type="EMBL" id="SBLB01000001">
    <property type="protein sequence ID" value="RYC72155.1"/>
    <property type="molecule type" value="Genomic_DNA"/>
</dbReference>
<keyword evidence="3" id="KW-1185">Reference proteome</keyword>
<comment type="caution">
    <text evidence="2">The sequence shown here is derived from an EMBL/GenBank/DDBJ whole genome shotgun (WGS) entry which is preliminary data.</text>
</comment>
<evidence type="ECO:0000313" key="3">
    <source>
        <dbReference type="Proteomes" id="UP000290407"/>
    </source>
</evidence>
<keyword evidence="1" id="KW-0732">Signal</keyword>
<evidence type="ECO:0000313" key="2">
    <source>
        <dbReference type="EMBL" id="RYC72155.1"/>
    </source>
</evidence>
<evidence type="ECO:0008006" key="4">
    <source>
        <dbReference type="Google" id="ProtNLM"/>
    </source>
</evidence>
<evidence type="ECO:0000256" key="1">
    <source>
        <dbReference type="SAM" id="SignalP"/>
    </source>
</evidence>
<sequence>MRSLVFLLMAWVASYSVVTAQTTAAPADSSAMLIGKWAGTYDGSDAGKFDLIINQDNARKLTGQIVMLAPDGNRYPIDLKVITWQNGKLSAAYADPQGGSDVTFSGTYEQSALKGNWRASDGMATGSWQATRADK</sequence>
<protein>
    <recommendedName>
        <fullName evidence="4">DUF2147 domain-containing protein</fullName>
    </recommendedName>
</protein>
<accession>A0A4Q2UWD1</accession>
<dbReference type="AlphaFoldDB" id="A0A4Q2UWD1"/>
<organism evidence="2 3">
    <name type="scientific">Spirosoma sordidisoli</name>
    <dbReference type="NCBI Taxonomy" id="2502893"/>
    <lineage>
        <taxon>Bacteria</taxon>
        <taxon>Pseudomonadati</taxon>
        <taxon>Bacteroidota</taxon>
        <taxon>Cytophagia</taxon>
        <taxon>Cytophagales</taxon>
        <taxon>Cytophagaceae</taxon>
        <taxon>Spirosoma</taxon>
    </lineage>
</organism>
<name>A0A4Q2UWD1_9BACT</name>
<dbReference type="Proteomes" id="UP000290407">
    <property type="component" value="Unassembled WGS sequence"/>
</dbReference>